<keyword evidence="2" id="KW-1185">Reference proteome</keyword>
<organism evidence="1 2">
    <name type="scientific">Tanacetum coccineum</name>
    <dbReference type="NCBI Taxonomy" id="301880"/>
    <lineage>
        <taxon>Eukaryota</taxon>
        <taxon>Viridiplantae</taxon>
        <taxon>Streptophyta</taxon>
        <taxon>Embryophyta</taxon>
        <taxon>Tracheophyta</taxon>
        <taxon>Spermatophyta</taxon>
        <taxon>Magnoliopsida</taxon>
        <taxon>eudicotyledons</taxon>
        <taxon>Gunneridae</taxon>
        <taxon>Pentapetalae</taxon>
        <taxon>asterids</taxon>
        <taxon>campanulids</taxon>
        <taxon>Asterales</taxon>
        <taxon>Asteraceae</taxon>
        <taxon>Asteroideae</taxon>
        <taxon>Anthemideae</taxon>
        <taxon>Anthemidinae</taxon>
        <taxon>Tanacetum</taxon>
    </lineage>
</organism>
<sequence length="121" mass="14528">MISPDFVEANYEVLESLLRERRKRIRNEGLRTELEYFSEEYDKERKIESRPERERETTLVLRMRSLRARRQRERVVGVSEALNREWGGARYQLSFALAAHLRRSENVQPLQSSLTFVYEGH</sequence>
<proteinExistence type="predicted"/>
<dbReference type="EMBL" id="BQNB010011977">
    <property type="protein sequence ID" value="GJS97610.1"/>
    <property type="molecule type" value="Genomic_DNA"/>
</dbReference>
<dbReference type="Proteomes" id="UP001151760">
    <property type="component" value="Unassembled WGS sequence"/>
</dbReference>
<evidence type="ECO:0000313" key="2">
    <source>
        <dbReference type="Proteomes" id="UP001151760"/>
    </source>
</evidence>
<gene>
    <name evidence="1" type="ORF">Tco_0804578</name>
</gene>
<protein>
    <submittedName>
        <fullName evidence="1">Uncharacterized protein</fullName>
    </submittedName>
</protein>
<evidence type="ECO:0000313" key="1">
    <source>
        <dbReference type="EMBL" id="GJS97610.1"/>
    </source>
</evidence>
<reference evidence="1" key="2">
    <citation type="submission" date="2022-01" db="EMBL/GenBank/DDBJ databases">
        <authorList>
            <person name="Yamashiro T."/>
            <person name="Shiraishi A."/>
            <person name="Satake H."/>
            <person name="Nakayama K."/>
        </authorList>
    </citation>
    <scope>NUCLEOTIDE SEQUENCE</scope>
</reference>
<accession>A0ABQ5A5L1</accession>
<name>A0ABQ5A5L1_9ASTR</name>
<reference evidence="1" key="1">
    <citation type="journal article" date="2022" name="Int. J. Mol. Sci.">
        <title>Draft Genome of Tanacetum Coccineum: Genomic Comparison of Closely Related Tanacetum-Family Plants.</title>
        <authorList>
            <person name="Yamashiro T."/>
            <person name="Shiraishi A."/>
            <person name="Nakayama K."/>
            <person name="Satake H."/>
        </authorList>
    </citation>
    <scope>NUCLEOTIDE SEQUENCE</scope>
</reference>
<comment type="caution">
    <text evidence="1">The sequence shown here is derived from an EMBL/GenBank/DDBJ whole genome shotgun (WGS) entry which is preliminary data.</text>
</comment>